<feature type="transmembrane region" description="Helical" evidence="1">
    <location>
        <begin position="47"/>
        <end position="65"/>
    </location>
</feature>
<dbReference type="EMBL" id="LAZR01010807">
    <property type="protein sequence ID" value="KKM64957.1"/>
    <property type="molecule type" value="Genomic_DNA"/>
</dbReference>
<keyword evidence="1" id="KW-0812">Transmembrane</keyword>
<accession>A0A0F9M6Y7</accession>
<reference evidence="2" key="1">
    <citation type="journal article" date="2015" name="Nature">
        <title>Complex archaea that bridge the gap between prokaryotes and eukaryotes.</title>
        <authorList>
            <person name="Spang A."/>
            <person name="Saw J.H."/>
            <person name="Jorgensen S.L."/>
            <person name="Zaremba-Niedzwiedzka K."/>
            <person name="Martijn J."/>
            <person name="Lind A.E."/>
            <person name="van Eijk R."/>
            <person name="Schleper C."/>
            <person name="Guy L."/>
            <person name="Ettema T.J."/>
        </authorList>
    </citation>
    <scope>NUCLEOTIDE SEQUENCE</scope>
</reference>
<feature type="transmembrane region" description="Helical" evidence="1">
    <location>
        <begin position="12"/>
        <end position="35"/>
    </location>
</feature>
<dbReference type="AlphaFoldDB" id="A0A0F9M6Y7"/>
<name>A0A0F9M6Y7_9ZZZZ</name>
<organism evidence="2">
    <name type="scientific">marine sediment metagenome</name>
    <dbReference type="NCBI Taxonomy" id="412755"/>
    <lineage>
        <taxon>unclassified sequences</taxon>
        <taxon>metagenomes</taxon>
        <taxon>ecological metagenomes</taxon>
    </lineage>
</organism>
<keyword evidence="1" id="KW-0472">Membrane</keyword>
<gene>
    <name evidence="2" type="ORF">LCGC14_1496210</name>
</gene>
<protein>
    <submittedName>
        <fullName evidence="2">Uncharacterized protein</fullName>
    </submittedName>
</protein>
<sequence>MMWVRLIWNTGPWWFWLGITLLILSVIWGLAWFWLDLTWPKFSGHGFWLVLTLAFIGGTLTAVGLQREPLPLGILVHLPPEASPAPTANRIGLLRWLRQKYRRHKELF</sequence>
<proteinExistence type="predicted"/>
<comment type="caution">
    <text evidence="2">The sequence shown here is derived from an EMBL/GenBank/DDBJ whole genome shotgun (WGS) entry which is preliminary data.</text>
</comment>
<evidence type="ECO:0000313" key="2">
    <source>
        <dbReference type="EMBL" id="KKM64957.1"/>
    </source>
</evidence>
<evidence type="ECO:0000256" key="1">
    <source>
        <dbReference type="SAM" id="Phobius"/>
    </source>
</evidence>
<keyword evidence="1" id="KW-1133">Transmembrane helix</keyword>